<dbReference type="GO" id="GO:0008955">
    <property type="term" value="F:peptidoglycan glycosyltransferase activity"/>
    <property type="evidence" value="ECO:0007669"/>
    <property type="project" value="UniProtKB-EC"/>
</dbReference>
<dbReference type="InterPro" id="IPR001182">
    <property type="entry name" value="FtsW/RodA"/>
</dbReference>
<dbReference type="GO" id="GO:0051301">
    <property type="term" value="P:cell division"/>
    <property type="evidence" value="ECO:0007669"/>
    <property type="project" value="UniProtKB-KW"/>
</dbReference>
<keyword evidence="3" id="KW-0808">Transferase</keyword>
<keyword evidence="2" id="KW-0328">Glycosyltransferase</keyword>
<evidence type="ECO:0000256" key="10">
    <source>
        <dbReference type="ARBA" id="ARBA00033270"/>
    </source>
</evidence>
<dbReference type="EMBL" id="JAENIM010000009">
    <property type="protein sequence ID" value="MBK1789789.1"/>
    <property type="molecule type" value="Genomic_DNA"/>
</dbReference>
<dbReference type="EC" id="2.4.99.28" evidence="14"/>
<dbReference type="PANTHER" id="PTHR30474">
    <property type="entry name" value="CELL CYCLE PROTEIN"/>
    <property type="match status" value="1"/>
</dbReference>
<organism evidence="17 18">
    <name type="scientific">Persicirhabdus sediminis</name>
    <dbReference type="NCBI Taxonomy" id="454144"/>
    <lineage>
        <taxon>Bacteria</taxon>
        <taxon>Pseudomonadati</taxon>
        <taxon>Verrucomicrobiota</taxon>
        <taxon>Verrucomicrobiia</taxon>
        <taxon>Verrucomicrobiales</taxon>
        <taxon>Verrucomicrobiaceae</taxon>
        <taxon>Persicirhabdus</taxon>
    </lineage>
</organism>
<evidence type="ECO:0000256" key="15">
    <source>
        <dbReference type="ARBA" id="ARBA00049902"/>
    </source>
</evidence>
<name>A0A8J7MA79_9BACT</name>
<evidence type="ECO:0000256" key="9">
    <source>
        <dbReference type="ARBA" id="ARBA00032370"/>
    </source>
</evidence>
<feature type="transmembrane region" description="Helical" evidence="16">
    <location>
        <begin position="140"/>
        <end position="156"/>
    </location>
</feature>
<evidence type="ECO:0000313" key="18">
    <source>
        <dbReference type="Proteomes" id="UP000624703"/>
    </source>
</evidence>
<dbReference type="GO" id="GO:0015648">
    <property type="term" value="F:lipid-linked peptidoglycan transporter activity"/>
    <property type="evidence" value="ECO:0007669"/>
    <property type="project" value="TreeGrafter"/>
</dbReference>
<protein>
    <recommendedName>
        <fullName evidence="12">Probable peptidoglycan glycosyltransferase FtsW</fullName>
        <ecNumber evidence="14">2.4.99.28</ecNumber>
    </recommendedName>
    <alternativeName>
        <fullName evidence="13">Cell division protein FtsW</fullName>
    </alternativeName>
    <alternativeName>
        <fullName evidence="10">Cell wall polymerase</fullName>
    </alternativeName>
    <alternativeName>
        <fullName evidence="9">Peptidoglycan polymerase</fullName>
    </alternativeName>
</protein>
<evidence type="ECO:0000256" key="3">
    <source>
        <dbReference type="ARBA" id="ARBA00022679"/>
    </source>
</evidence>
<feature type="transmembrane region" description="Helical" evidence="16">
    <location>
        <begin position="45"/>
        <end position="63"/>
    </location>
</feature>
<evidence type="ECO:0000256" key="5">
    <source>
        <dbReference type="ARBA" id="ARBA00022960"/>
    </source>
</evidence>
<dbReference type="GO" id="GO:0009252">
    <property type="term" value="P:peptidoglycan biosynthetic process"/>
    <property type="evidence" value="ECO:0007669"/>
    <property type="project" value="UniProtKB-KW"/>
</dbReference>
<accession>A0A8J7MA79</accession>
<gene>
    <name evidence="17" type="ORF">JIN82_01335</name>
</gene>
<evidence type="ECO:0000256" key="2">
    <source>
        <dbReference type="ARBA" id="ARBA00022676"/>
    </source>
</evidence>
<dbReference type="RefSeq" id="WP_200309831.1">
    <property type="nucleotide sequence ID" value="NZ_JAENIM010000009.1"/>
</dbReference>
<feature type="transmembrane region" description="Helical" evidence="16">
    <location>
        <begin position="6"/>
        <end position="33"/>
    </location>
</feature>
<evidence type="ECO:0000256" key="16">
    <source>
        <dbReference type="SAM" id="Phobius"/>
    </source>
</evidence>
<evidence type="ECO:0000256" key="11">
    <source>
        <dbReference type="ARBA" id="ARBA00038053"/>
    </source>
</evidence>
<comment type="catalytic activity">
    <reaction evidence="15">
        <text>[GlcNAc-(1-&gt;4)-Mur2Ac(oyl-L-Ala-gamma-D-Glu-L-Lys-D-Ala-D-Ala)](n)-di-trans,octa-cis-undecaprenyl diphosphate + beta-D-GlcNAc-(1-&gt;4)-Mur2Ac(oyl-L-Ala-gamma-D-Glu-L-Lys-D-Ala-D-Ala)-di-trans,octa-cis-undecaprenyl diphosphate = [GlcNAc-(1-&gt;4)-Mur2Ac(oyl-L-Ala-gamma-D-Glu-L-Lys-D-Ala-D-Ala)](n+1)-di-trans,octa-cis-undecaprenyl diphosphate + di-trans,octa-cis-undecaprenyl diphosphate + H(+)</text>
        <dbReference type="Rhea" id="RHEA:23708"/>
        <dbReference type="Rhea" id="RHEA-COMP:9602"/>
        <dbReference type="Rhea" id="RHEA-COMP:9603"/>
        <dbReference type="ChEBI" id="CHEBI:15378"/>
        <dbReference type="ChEBI" id="CHEBI:58405"/>
        <dbReference type="ChEBI" id="CHEBI:60033"/>
        <dbReference type="ChEBI" id="CHEBI:78435"/>
        <dbReference type="EC" id="2.4.99.28"/>
    </reaction>
</comment>
<dbReference type="GO" id="GO:0005886">
    <property type="term" value="C:plasma membrane"/>
    <property type="evidence" value="ECO:0007669"/>
    <property type="project" value="TreeGrafter"/>
</dbReference>
<feature type="transmembrane region" description="Helical" evidence="16">
    <location>
        <begin position="304"/>
        <end position="328"/>
    </location>
</feature>
<keyword evidence="5" id="KW-0133">Cell shape</keyword>
<evidence type="ECO:0000256" key="6">
    <source>
        <dbReference type="ARBA" id="ARBA00022984"/>
    </source>
</evidence>
<evidence type="ECO:0000256" key="1">
    <source>
        <dbReference type="ARBA" id="ARBA00004141"/>
    </source>
</evidence>
<proteinExistence type="inferred from homology"/>
<keyword evidence="8 16" id="KW-0472">Membrane</keyword>
<feature type="transmembrane region" description="Helical" evidence="16">
    <location>
        <begin position="271"/>
        <end position="297"/>
    </location>
</feature>
<evidence type="ECO:0000256" key="7">
    <source>
        <dbReference type="ARBA" id="ARBA00022989"/>
    </source>
</evidence>
<evidence type="ECO:0000256" key="8">
    <source>
        <dbReference type="ARBA" id="ARBA00023136"/>
    </source>
</evidence>
<evidence type="ECO:0000256" key="4">
    <source>
        <dbReference type="ARBA" id="ARBA00022692"/>
    </source>
</evidence>
<feature type="transmembrane region" description="Helical" evidence="16">
    <location>
        <begin position="340"/>
        <end position="358"/>
    </location>
</feature>
<feature type="transmembrane region" description="Helical" evidence="16">
    <location>
        <begin position="69"/>
        <end position="91"/>
    </location>
</feature>
<comment type="subcellular location">
    <subcellularLocation>
        <location evidence="1">Membrane</location>
        <topology evidence="1">Multi-pass membrane protein</topology>
    </subcellularLocation>
</comment>
<evidence type="ECO:0000256" key="14">
    <source>
        <dbReference type="ARBA" id="ARBA00044770"/>
    </source>
</evidence>
<evidence type="ECO:0000256" key="13">
    <source>
        <dbReference type="ARBA" id="ARBA00041418"/>
    </source>
</evidence>
<keyword evidence="7 16" id="KW-1133">Transmembrane helix</keyword>
<dbReference type="GO" id="GO:0032153">
    <property type="term" value="C:cell division site"/>
    <property type="evidence" value="ECO:0007669"/>
    <property type="project" value="TreeGrafter"/>
</dbReference>
<dbReference type="GO" id="GO:0008360">
    <property type="term" value="P:regulation of cell shape"/>
    <property type="evidence" value="ECO:0007669"/>
    <property type="project" value="UniProtKB-KW"/>
</dbReference>
<keyword evidence="6" id="KW-0573">Peptidoglycan synthesis</keyword>
<feature type="transmembrane region" description="Helical" evidence="16">
    <location>
        <begin position="163"/>
        <end position="183"/>
    </location>
</feature>
<dbReference type="PANTHER" id="PTHR30474:SF2">
    <property type="entry name" value="PEPTIDOGLYCAN GLYCOSYLTRANSFERASE FTSW-RELATED"/>
    <property type="match status" value="1"/>
</dbReference>
<dbReference type="Pfam" id="PF01098">
    <property type="entry name" value="FTSW_RODA_SPOVE"/>
    <property type="match status" value="1"/>
</dbReference>
<comment type="caution">
    <text evidence="17">The sequence shown here is derived from an EMBL/GenBank/DDBJ whole genome shotgun (WGS) entry which is preliminary data.</text>
</comment>
<keyword evidence="18" id="KW-1185">Reference proteome</keyword>
<dbReference type="AlphaFoldDB" id="A0A8J7MA79"/>
<keyword evidence="17" id="KW-0131">Cell cycle</keyword>
<reference evidence="17" key="1">
    <citation type="submission" date="2021-01" db="EMBL/GenBank/DDBJ databases">
        <title>Modified the classification status of verrucomicrobia.</title>
        <authorList>
            <person name="Feng X."/>
        </authorList>
    </citation>
    <scope>NUCLEOTIDE SEQUENCE</scope>
    <source>
        <strain evidence="17">_KCTC 22039</strain>
    </source>
</reference>
<evidence type="ECO:0000256" key="12">
    <source>
        <dbReference type="ARBA" id="ARBA00041185"/>
    </source>
</evidence>
<sequence>MGRRNAILLAIGVAGLVVIGLVMVASTSVWIEAPGERYSHVKRQLVFALIGLFAAGALATIDYRVWRQWWLPILVISSFLLALCYVPGVGVEVNGETRWIRMPLIGRFQPSEPAKIAMIIALAAWFSSCQTEVLKFWKGFVLPGILVVIPVGLVFFEKDMGTAAAMAGAGFVVMFAAGTRVWYLMPSAVAGLAGLYFMVKSSPNRWNRIMAFMDLDNPEHQQNFGYQQYHGLIAFGHGGIDGLGLGEGHEKHGTLPFAHTDFILPIIGEELGLWFTLGVIFCFVMITVYGIAIAMYAPDRFGRILAIGLTASIVLPAMMNIGVTTAVLPNTGLPLPFVSYGGTNLVFTLAAVGLLLSVHRQARFSKKTEMPIDRDERPSVRV</sequence>
<dbReference type="Proteomes" id="UP000624703">
    <property type="component" value="Unassembled WGS sequence"/>
</dbReference>
<keyword evidence="17" id="KW-0132">Cell division</keyword>
<comment type="similarity">
    <text evidence="11">Belongs to the SEDS family. FtsW subfamily.</text>
</comment>
<evidence type="ECO:0000313" key="17">
    <source>
        <dbReference type="EMBL" id="MBK1789789.1"/>
    </source>
</evidence>
<keyword evidence="4 16" id="KW-0812">Transmembrane</keyword>